<gene>
    <name evidence="1" type="ORF">EJ04DRAFT_416937</name>
</gene>
<evidence type="ECO:0000313" key="2">
    <source>
        <dbReference type="Proteomes" id="UP000799444"/>
    </source>
</evidence>
<feature type="non-terminal residue" evidence="1">
    <location>
        <position position="285"/>
    </location>
</feature>
<organism evidence="1 2">
    <name type="scientific">Polyplosphaeria fusca</name>
    <dbReference type="NCBI Taxonomy" id="682080"/>
    <lineage>
        <taxon>Eukaryota</taxon>
        <taxon>Fungi</taxon>
        <taxon>Dikarya</taxon>
        <taxon>Ascomycota</taxon>
        <taxon>Pezizomycotina</taxon>
        <taxon>Dothideomycetes</taxon>
        <taxon>Pleosporomycetidae</taxon>
        <taxon>Pleosporales</taxon>
        <taxon>Tetraplosphaeriaceae</taxon>
        <taxon>Polyplosphaeria</taxon>
    </lineage>
</organism>
<evidence type="ECO:0000313" key="1">
    <source>
        <dbReference type="EMBL" id="KAF2733103.1"/>
    </source>
</evidence>
<feature type="non-terminal residue" evidence="1">
    <location>
        <position position="1"/>
    </location>
</feature>
<comment type="caution">
    <text evidence="1">The sequence shown here is derived from an EMBL/GenBank/DDBJ whole genome shotgun (WGS) entry which is preliminary data.</text>
</comment>
<dbReference type="AlphaFoldDB" id="A0A9P4QXK5"/>
<accession>A0A9P4QXK5</accession>
<proteinExistence type="predicted"/>
<dbReference type="OrthoDB" id="5337308at2759"/>
<sequence>NQPPPALDDDWNEAVCKGNNLVFAMFHTDTVAQLPNLGSTTAASAFQSYGDLTKWYYKLHGHSSYQADFDNTWGLAKALRELGVSDKSTDGIGGDIEVVNIVHGDEESKKNGEDVPFDEQEYTVNGKKYRATGAHLLMGMNTKNGVIITMEAYAARYAAATRHPPIPFSVLPALKHISDLQYLVWEAMANEKRHAVNGIHYILLAAISNIETLRLIHRALTNVGKTLQPWPGLVFGTGQNRPEGNAILASPHGLAVAFFLLQHRATLGYMYVDNVRVFAADTDQQ</sequence>
<keyword evidence="2" id="KW-1185">Reference proteome</keyword>
<protein>
    <submittedName>
        <fullName evidence="1">Uncharacterized protein</fullName>
    </submittedName>
</protein>
<name>A0A9P4QXK5_9PLEO</name>
<reference evidence="1" key="1">
    <citation type="journal article" date="2020" name="Stud. Mycol.">
        <title>101 Dothideomycetes genomes: a test case for predicting lifestyles and emergence of pathogens.</title>
        <authorList>
            <person name="Haridas S."/>
            <person name="Albert R."/>
            <person name="Binder M."/>
            <person name="Bloem J."/>
            <person name="Labutti K."/>
            <person name="Salamov A."/>
            <person name="Andreopoulos B."/>
            <person name="Baker S."/>
            <person name="Barry K."/>
            <person name="Bills G."/>
            <person name="Bluhm B."/>
            <person name="Cannon C."/>
            <person name="Castanera R."/>
            <person name="Culley D."/>
            <person name="Daum C."/>
            <person name="Ezra D."/>
            <person name="Gonzalez J."/>
            <person name="Henrissat B."/>
            <person name="Kuo A."/>
            <person name="Liang C."/>
            <person name="Lipzen A."/>
            <person name="Lutzoni F."/>
            <person name="Magnuson J."/>
            <person name="Mondo S."/>
            <person name="Nolan M."/>
            <person name="Ohm R."/>
            <person name="Pangilinan J."/>
            <person name="Park H.-J."/>
            <person name="Ramirez L."/>
            <person name="Alfaro M."/>
            <person name="Sun H."/>
            <person name="Tritt A."/>
            <person name="Yoshinaga Y."/>
            <person name="Zwiers L.-H."/>
            <person name="Turgeon B."/>
            <person name="Goodwin S."/>
            <person name="Spatafora J."/>
            <person name="Crous P."/>
            <person name="Grigoriev I."/>
        </authorList>
    </citation>
    <scope>NUCLEOTIDE SEQUENCE</scope>
    <source>
        <strain evidence="1">CBS 125425</strain>
    </source>
</reference>
<dbReference type="EMBL" id="ML996166">
    <property type="protein sequence ID" value="KAF2733103.1"/>
    <property type="molecule type" value="Genomic_DNA"/>
</dbReference>
<dbReference type="Proteomes" id="UP000799444">
    <property type="component" value="Unassembled WGS sequence"/>
</dbReference>